<organism evidence="3 4">
    <name type="scientific">Drosophila lebanonensis</name>
    <name type="common">Fruit fly</name>
    <name type="synonym">Scaptodrosophila lebanonensis</name>
    <dbReference type="NCBI Taxonomy" id="7225"/>
    <lineage>
        <taxon>Eukaryota</taxon>
        <taxon>Metazoa</taxon>
        <taxon>Ecdysozoa</taxon>
        <taxon>Arthropoda</taxon>
        <taxon>Hexapoda</taxon>
        <taxon>Insecta</taxon>
        <taxon>Pterygota</taxon>
        <taxon>Neoptera</taxon>
        <taxon>Endopterygota</taxon>
        <taxon>Diptera</taxon>
        <taxon>Brachycera</taxon>
        <taxon>Muscomorpha</taxon>
        <taxon>Ephydroidea</taxon>
        <taxon>Drosophilidae</taxon>
        <taxon>Scaptodrosophila</taxon>
    </lineage>
</organism>
<proteinExistence type="predicted"/>
<evidence type="ECO:0000256" key="2">
    <source>
        <dbReference type="SAM" id="SignalP"/>
    </source>
</evidence>
<evidence type="ECO:0000313" key="3">
    <source>
        <dbReference type="Proteomes" id="UP000504634"/>
    </source>
</evidence>
<protein>
    <submittedName>
        <fullName evidence="4">Uncharacterized protein LOC115624070</fullName>
    </submittedName>
</protein>
<feature type="chain" id="PRO_5027060968" evidence="2">
    <location>
        <begin position="22"/>
        <end position="422"/>
    </location>
</feature>
<sequence length="422" mass="47266">MFHLKLCVPFVFLLAITRVHCESATALPSSVAQYVVKDTPIIVQTPLQNYDQPTLKEYEECQSNVEECKRVCAEDNKCLDKCPICPELYNHPLVVQGVNDTGYLSSVDAVPPLNTTNIIRVTNEINNVIQNDLLVRNTNNVQVHQNTSDVGGRFGLGYNEHGSCCLVVRRTAEGHKRQRACGERCKARVMHARLVVQCDANQENCHESFEYVPARKRRQRVPPTLEYSYDGQQVVRSKRRTCQRCMELSYIYVVERGLPPRCQFCFQSYSVPLMPVFYAPQPLPMPYGYGGYGGHGVDTGYYPDYSNCAPQPAPEQGGNGWVLEAQKCQNEEGTLIDCFPQSEVEGDNNIVAAPAPAPGPGPGPAPAPAPAPEPYPKPEDTDVDDELAEYDFDNGYGVPAQRRRRDNPRQFIRSAYSRRNKN</sequence>
<keyword evidence="3" id="KW-1185">Reference proteome</keyword>
<dbReference type="RefSeq" id="XP_030374516.1">
    <property type="nucleotide sequence ID" value="XM_030518656.1"/>
</dbReference>
<accession>A0A6J2TCK1</accession>
<evidence type="ECO:0000313" key="4">
    <source>
        <dbReference type="RefSeq" id="XP_030374516.1"/>
    </source>
</evidence>
<feature type="signal peptide" evidence="2">
    <location>
        <begin position="1"/>
        <end position="21"/>
    </location>
</feature>
<evidence type="ECO:0000256" key="1">
    <source>
        <dbReference type="SAM" id="MobiDB-lite"/>
    </source>
</evidence>
<gene>
    <name evidence="4" type="primary">LOC115624070</name>
</gene>
<dbReference type="Proteomes" id="UP000504634">
    <property type="component" value="Unplaced"/>
</dbReference>
<feature type="region of interest" description="Disordered" evidence="1">
    <location>
        <begin position="349"/>
        <end position="422"/>
    </location>
</feature>
<dbReference type="AlphaFoldDB" id="A0A6J2TCK1"/>
<keyword evidence="2" id="KW-0732">Signal</keyword>
<dbReference type="GeneID" id="115624070"/>
<reference evidence="4" key="1">
    <citation type="submission" date="2025-08" db="UniProtKB">
        <authorList>
            <consortium name="RefSeq"/>
        </authorList>
    </citation>
    <scope>IDENTIFICATION</scope>
    <source>
        <strain evidence="4">11010-0011.00</strain>
        <tissue evidence="4">Whole body</tissue>
    </source>
</reference>
<feature type="compositionally biased region" description="Acidic residues" evidence="1">
    <location>
        <begin position="381"/>
        <end position="392"/>
    </location>
</feature>
<name>A0A6J2TCK1_DROLE</name>
<dbReference type="OrthoDB" id="7694007at2759"/>
<feature type="compositionally biased region" description="Pro residues" evidence="1">
    <location>
        <begin position="355"/>
        <end position="375"/>
    </location>
</feature>